<keyword evidence="1" id="KW-0677">Repeat</keyword>
<dbReference type="Proteomes" id="UP000326759">
    <property type="component" value="Unassembled WGS sequence"/>
</dbReference>
<dbReference type="InterPro" id="IPR011050">
    <property type="entry name" value="Pectin_lyase_fold/virulence"/>
</dbReference>
<dbReference type="Pfam" id="PF13229">
    <property type="entry name" value="Beta_helix"/>
    <property type="match status" value="1"/>
</dbReference>
<dbReference type="GO" id="GO:0042981">
    <property type="term" value="P:regulation of apoptotic process"/>
    <property type="evidence" value="ECO:0007669"/>
    <property type="project" value="TreeGrafter"/>
</dbReference>
<dbReference type="GO" id="GO:0006511">
    <property type="term" value="P:ubiquitin-dependent protein catabolic process"/>
    <property type="evidence" value="ECO:0007669"/>
    <property type="project" value="TreeGrafter"/>
</dbReference>
<sequence length="218" mass="25558">MERGLRPEKLEVLLTSLEAPRVLKHWLTNNYCNPNIKSLHYWIKQMQSCHFSTEIEYLSSKEEYQNVYILTTMSIKPILLSKFHHFTKLFIMHCHSRVQHLGLSSTLNYIRSQGFWIPQSRSYPKYSSIPKHHLKLITPFQHTGIDYTGNVWVRDPVTNTNHLVIFGSRISQGSSPTLRKNRIHSGKQVGVYFYDNGHGFLENNDIFNHLYSGVQIRK</sequence>
<dbReference type="PANTHER" id="PTHR22990">
    <property type="entry name" value="F-BOX ONLY PROTEIN"/>
    <property type="match status" value="1"/>
</dbReference>
<dbReference type="OrthoDB" id="6378389at2759"/>
<dbReference type="InterPro" id="IPR039448">
    <property type="entry name" value="Beta_helix"/>
</dbReference>
<keyword evidence="4" id="KW-1185">Reference proteome</keyword>
<accession>A0A5N5TPJ9</accession>
<dbReference type="PANTHER" id="PTHR22990:SF20">
    <property type="entry name" value="F-BOX ONLY PROTEIN 11"/>
    <property type="match status" value="1"/>
</dbReference>
<gene>
    <name evidence="3" type="ORF">Anas_04247</name>
</gene>
<protein>
    <recommendedName>
        <fullName evidence="2">Right handed beta helix domain-containing protein</fullName>
    </recommendedName>
</protein>
<dbReference type="SUPFAM" id="SSF51126">
    <property type="entry name" value="Pectin lyase-like"/>
    <property type="match status" value="1"/>
</dbReference>
<reference evidence="3 4" key="1">
    <citation type="journal article" date="2019" name="PLoS Biol.">
        <title>Sex chromosomes control vertical transmission of feminizing Wolbachia symbionts in an isopod.</title>
        <authorList>
            <person name="Becking T."/>
            <person name="Chebbi M.A."/>
            <person name="Giraud I."/>
            <person name="Moumen B."/>
            <person name="Laverre T."/>
            <person name="Caubet Y."/>
            <person name="Peccoud J."/>
            <person name="Gilbert C."/>
            <person name="Cordaux R."/>
        </authorList>
    </citation>
    <scope>NUCLEOTIDE SEQUENCE [LARGE SCALE GENOMIC DNA]</scope>
    <source>
        <strain evidence="3">ANa2</strain>
        <tissue evidence="3">Whole body excluding digestive tract and cuticle</tissue>
    </source>
</reference>
<evidence type="ECO:0000313" key="3">
    <source>
        <dbReference type="EMBL" id="KAB7508076.1"/>
    </source>
</evidence>
<evidence type="ECO:0000313" key="4">
    <source>
        <dbReference type="Proteomes" id="UP000326759"/>
    </source>
</evidence>
<comment type="caution">
    <text evidence="3">The sequence shown here is derived from an EMBL/GenBank/DDBJ whole genome shotgun (WGS) entry which is preliminary data.</text>
</comment>
<dbReference type="EMBL" id="SEYY01000079">
    <property type="protein sequence ID" value="KAB7508076.1"/>
    <property type="molecule type" value="Genomic_DNA"/>
</dbReference>
<evidence type="ECO:0000259" key="2">
    <source>
        <dbReference type="Pfam" id="PF13229"/>
    </source>
</evidence>
<evidence type="ECO:0000256" key="1">
    <source>
        <dbReference type="ARBA" id="ARBA00022737"/>
    </source>
</evidence>
<organism evidence="3 4">
    <name type="scientific">Armadillidium nasatum</name>
    <dbReference type="NCBI Taxonomy" id="96803"/>
    <lineage>
        <taxon>Eukaryota</taxon>
        <taxon>Metazoa</taxon>
        <taxon>Ecdysozoa</taxon>
        <taxon>Arthropoda</taxon>
        <taxon>Crustacea</taxon>
        <taxon>Multicrustacea</taxon>
        <taxon>Malacostraca</taxon>
        <taxon>Eumalacostraca</taxon>
        <taxon>Peracarida</taxon>
        <taxon>Isopoda</taxon>
        <taxon>Oniscidea</taxon>
        <taxon>Crinocheta</taxon>
        <taxon>Armadillidiidae</taxon>
        <taxon>Armadillidium</taxon>
    </lineage>
</organism>
<proteinExistence type="predicted"/>
<feature type="domain" description="Right handed beta helix" evidence="2">
    <location>
        <begin position="168"/>
        <end position="216"/>
    </location>
</feature>
<dbReference type="AlphaFoldDB" id="A0A5N5TPJ9"/>
<name>A0A5N5TPJ9_9CRUS</name>
<dbReference type="InterPro" id="IPR051550">
    <property type="entry name" value="SCF-Subunits/Alg-Epimerases"/>
</dbReference>